<evidence type="ECO:0008006" key="3">
    <source>
        <dbReference type="Google" id="ProtNLM"/>
    </source>
</evidence>
<keyword evidence="2" id="KW-1185">Reference proteome</keyword>
<evidence type="ECO:0000313" key="1">
    <source>
        <dbReference type="EMBL" id="GIX89912.1"/>
    </source>
</evidence>
<organism evidence="1 2">
    <name type="scientific">Caerostris extrusa</name>
    <name type="common">Bark spider</name>
    <name type="synonym">Caerostris bankana</name>
    <dbReference type="NCBI Taxonomy" id="172846"/>
    <lineage>
        <taxon>Eukaryota</taxon>
        <taxon>Metazoa</taxon>
        <taxon>Ecdysozoa</taxon>
        <taxon>Arthropoda</taxon>
        <taxon>Chelicerata</taxon>
        <taxon>Arachnida</taxon>
        <taxon>Araneae</taxon>
        <taxon>Araneomorphae</taxon>
        <taxon>Entelegynae</taxon>
        <taxon>Araneoidea</taxon>
        <taxon>Araneidae</taxon>
        <taxon>Caerostris</taxon>
    </lineage>
</organism>
<accession>A0AAV4NYD8</accession>
<dbReference type="Proteomes" id="UP001054945">
    <property type="component" value="Unassembled WGS sequence"/>
</dbReference>
<dbReference type="EMBL" id="BPLR01003896">
    <property type="protein sequence ID" value="GIX89912.1"/>
    <property type="molecule type" value="Genomic_DNA"/>
</dbReference>
<sequence length="196" mass="22474">MKLIRHKIRITRFARALLIHLSPLFVRVKQTFHLPSPFGCSSSEEAKSVGFRHFTLKDGRILRQTLFKKESMDYCKPRLRGNLKGAFHVKQKFHLPSPFGCASSEEANSVGFRHFTLKDGRILLQTLFRKEKNSICEPSLNISITSICSSQTDIPFAIPVWLYEQRGSKHRQLPTLQAERGQNPSPNTFGKESIDY</sequence>
<name>A0AAV4NYD8_CAEEX</name>
<comment type="caution">
    <text evidence="1">The sequence shown here is derived from an EMBL/GenBank/DDBJ whole genome shotgun (WGS) entry which is preliminary data.</text>
</comment>
<protein>
    <recommendedName>
        <fullName evidence="3">Ribosomal protein L5</fullName>
    </recommendedName>
</protein>
<dbReference type="AlphaFoldDB" id="A0AAV4NYD8"/>
<evidence type="ECO:0000313" key="2">
    <source>
        <dbReference type="Proteomes" id="UP001054945"/>
    </source>
</evidence>
<gene>
    <name evidence="1" type="ORF">CEXT_503501</name>
</gene>
<proteinExistence type="predicted"/>
<reference evidence="1 2" key="1">
    <citation type="submission" date="2021-06" db="EMBL/GenBank/DDBJ databases">
        <title>Caerostris extrusa draft genome.</title>
        <authorList>
            <person name="Kono N."/>
            <person name="Arakawa K."/>
        </authorList>
    </citation>
    <scope>NUCLEOTIDE SEQUENCE [LARGE SCALE GENOMIC DNA]</scope>
</reference>